<dbReference type="InterPro" id="IPR000210">
    <property type="entry name" value="BTB/POZ_dom"/>
</dbReference>
<gene>
    <name evidence="2" type="primary">Btbd6_0</name>
    <name evidence="2" type="ORF">CM83_35804</name>
</gene>
<accession>A0A0A9ZGH6</accession>
<dbReference type="GO" id="GO:0022008">
    <property type="term" value="P:neurogenesis"/>
    <property type="evidence" value="ECO:0007669"/>
    <property type="project" value="TreeGrafter"/>
</dbReference>
<dbReference type="GO" id="GO:0005829">
    <property type="term" value="C:cytosol"/>
    <property type="evidence" value="ECO:0007669"/>
    <property type="project" value="TreeGrafter"/>
</dbReference>
<dbReference type="PROSITE" id="PS50097">
    <property type="entry name" value="BTB"/>
    <property type="match status" value="1"/>
</dbReference>
<feature type="domain" description="BTB" evidence="1">
    <location>
        <begin position="1"/>
        <end position="47"/>
    </location>
</feature>
<dbReference type="Pfam" id="PF00651">
    <property type="entry name" value="BTB"/>
    <property type="match status" value="1"/>
</dbReference>
<reference evidence="2" key="2">
    <citation type="submission" date="2014-07" db="EMBL/GenBank/DDBJ databases">
        <authorList>
            <person name="Hull J."/>
        </authorList>
    </citation>
    <scope>NUCLEOTIDE SEQUENCE</scope>
</reference>
<dbReference type="AlphaFoldDB" id="A0A0A9ZGH6"/>
<dbReference type="GO" id="GO:0000932">
    <property type="term" value="C:P-body"/>
    <property type="evidence" value="ECO:0007669"/>
    <property type="project" value="TreeGrafter"/>
</dbReference>
<dbReference type="PANTHER" id="PTHR45774">
    <property type="entry name" value="BTB/POZ DOMAIN-CONTAINING"/>
    <property type="match status" value="1"/>
</dbReference>
<sequence length="148" mass="17255">MASPVFEKMFQDCYKETKHNVSIVDIQPEAFGAMLNYVYGDQINLQSFDQACELCYVANKYMMPYLLKNCTAYIWQDVNVSNACRGYEFAKLFDQHNLMEKCKIQHKLNSTICQNLYCVCVCVLVFVNSKPKHNNQVFLITTNFQRTL</sequence>
<evidence type="ECO:0000313" key="2">
    <source>
        <dbReference type="EMBL" id="JAG42608.1"/>
    </source>
</evidence>
<organism evidence="2">
    <name type="scientific">Lygus hesperus</name>
    <name type="common">Western plant bug</name>
    <dbReference type="NCBI Taxonomy" id="30085"/>
    <lineage>
        <taxon>Eukaryota</taxon>
        <taxon>Metazoa</taxon>
        <taxon>Ecdysozoa</taxon>
        <taxon>Arthropoda</taxon>
        <taxon>Hexapoda</taxon>
        <taxon>Insecta</taxon>
        <taxon>Pterygota</taxon>
        <taxon>Neoptera</taxon>
        <taxon>Paraneoptera</taxon>
        <taxon>Hemiptera</taxon>
        <taxon>Heteroptera</taxon>
        <taxon>Panheteroptera</taxon>
        <taxon>Cimicomorpha</taxon>
        <taxon>Miridae</taxon>
        <taxon>Mirini</taxon>
        <taxon>Lygus</taxon>
    </lineage>
</organism>
<dbReference type="Gene3D" id="3.30.710.10">
    <property type="entry name" value="Potassium Channel Kv1.1, Chain A"/>
    <property type="match status" value="1"/>
</dbReference>
<dbReference type="SUPFAM" id="SSF54695">
    <property type="entry name" value="POZ domain"/>
    <property type="match status" value="1"/>
</dbReference>
<proteinExistence type="predicted"/>
<reference evidence="2" key="1">
    <citation type="journal article" date="2014" name="PLoS ONE">
        <title>Transcriptome-Based Identification of ABC Transporters in the Western Tarnished Plant Bug Lygus hesperus.</title>
        <authorList>
            <person name="Hull J.J."/>
            <person name="Chaney K."/>
            <person name="Geib S.M."/>
            <person name="Fabrick J.A."/>
            <person name="Brent C.S."/>
            <person name="Walsh D."/>
            <person name="Lavine L.C."/>
        </authorList>
    </citation>
    <scope>NUCLEOTIDE SEQUENCE</scope>
</reference>
<dbReference type="EMBL" id="GBHO01000996">
    <property type="protein sequence ID" value="JAG42608.1"/>
    <property type="molecule type" value="Transcribed_RNA"/>
</dbReference>
<dbReference type="PANTHER" id="PTHR45774:SF3">
    <property type="entry name" value="BTB (POZ) DOMAIN-CONTAINING 2B-RELATED"/>
    <property type="match status" value="1"/>
</dbReference>
<evidence type="ECO:0000259" key="1">
    <source>
        <dbReference type="PROSITE" id="PS50097"/>
    </source>
</evidence>
<dbReference type="InterPro" id="IPR011333">
    <property type="entry name" value="SKP1/BTB/POZ_sf"/>
</dbReference>
<protein>
    <submittedName>
        <fullName evidence="2">BTB/POZ domain-containing protein 6</fullName>
    </submittedName>
</protein>
<name>A0A0A9ZGH6_LYGHE</name>